<dbReference type="InterPro" id="IPR018710">
    <property type="entry name" value="DUF2232"/>
</dbReference>
<dbReference type="AlphaFoldDB" id="A0A845MBH5"/>
<feature type="transmembrane region" description="Helical" evidence="1">
    <location>
        <begin position="215"/>
        <end position="235"/>
    </location>
</feature>
<feature type="transmembrane region" description="Helical" evidence="1">
    <location>
        <begin position="70"/>
        <end position="96"/>
    </location>
</feature>
<accession>A0A845MBH5</accession>
<keyword evidence="1" id="KW-0472">Membrane</keyword>
<dbReference type="RefSeq" id="WP_161337816.1">
    <property type="nucleotide sequence ID" value="NZ_JBHSDG010000002.1"/>
</dbReference>
<feature type="transmembrane region" description="Helical" evidence="1">
    <location>
        <begin position="241"/>
        <end position="261"/>
    </location>
</feature>
<proteinExistence type="predicted"/>
<keyword evidence="1" id="KW-1133">Transmembrane helix</keyword>
<reference evidence="2 3" key="1">
    <citation type="journal article" date="2014" name="Int. J. Syst. Evol. Microbiol.">
        <title>Sneathiella chungangensis sp. nov., isolated from a marine sand, and emended description of the genus Sneathiella.</title>
        <authorList>
            <person name="Siamphan C."/>
            <person name="Kim H."/>
            <person name="Lee J.S."/>
            <person name="Kim W."/>
        </authorList>
    </citation>
    <scope>NUCLEOTIDE SEQUENCE [LARGE SCALE GENOMIC DNA]</scope>
    <source>
        <strain evidence="2 3">KCTC 32476</strain>
    </source>
</reference>
<evidence type="ECO:0000313" key="3">
    <source>
        <dbReference type="Proteomes" id="UP000445696"/>
    </source>
</evidence>
<protein>
    <submittedName>
        <fullName evidence="2">DUF2232 domain-containing protein</fullName>
    </submittedName>
</protein>
<feature type="transmembrane region" description="Helical" evidence="1">
    <location>
        <begin position="39"/>
        <end position="58"/>
    </location>
</feature>
<dbReference type="Proteomes" id="UP000445696">
    <property type="component" value="Unassembled WGS sequence"/>
</dbReference>
<gene>
    <name evidence="2" type="ORF">GQF03_03650</name>
</gene>
<keyword evidence="1" id="KW-0812">Transmembrane</keyword>
<name>A0A845MBH5_9PROT</name>
<feature type="transmembrane region" description="Helical" evidence="1">
    <location>
        <begin position="183"/>
        <end position="203"/>
    </location>
</feature>
<feature type="transmembrane region" description="Helical" evidence="1">
    <location>
        <begin position="6"/>
        <end position="27"/>
    </location>
</feature>
<keyword evidence="3" id="KW-1185">Reference proteome</keyword>
<feature type="transmembrane region" description="Helical" evidence="1">
    <location>
        <begin position="273"/>
        <end position="298"/>
    </location>
</feature>
<evidence type="ECO:0000256" key="1">
    <source>
        <dbReference type="SAM" id="Phobius"/>
    </source>
</evidence>
<comment type="caution">
    <text evidence="2">The sequence shown here is derived from an EMBL/GenBank/DDBJ whole genome shotgun (WGS) entry which is preliminary data.</text>
</comment>
<sequence length="317" mass="34504">MVKEIVIAVALGILNTALVTLSIIGNAGGTSFGMAIQTLIFWILSLVPLFVSGLGFGVRSAAISVLTSTVVAGLAIGMPFAVAYAMIAGLPVILLVRQALLWRESDGIRYWYPADYLLMWWAGICIALTLMAMGLLSFDDALRQGLIDGFDQMLTQVEEMQGVAPQISGAEFVLLMPQYLGPMWGLFILLSGCLAQGLLVRFKKNIRPTPELTKMGLPVWLALAFIAATVLSVVLDAAFPLLGAIEITLVTLFFIQGMAVVHVVSHRWSARPFILGAIYVATVMMVWMVLIIAILGLLETWVGFRRRFAVSPRQEED</sequence>
<feature type="transmembrane region" description="Helical" evidence="1">
    <location>
        <begin position="117"/>
        <end position="138"/>
    </location>
</feature>
<dbReference type="EMBL" id="WTVA01000001">
    <property type="protein sequence ID" value="MZR21418.1"/>
    <property type="molecule type" value="Genomic_DNA"/>
</dbReference>
<dbReference type="Pfam" id="PF09991">
    <property type="entry name" value="DUF2232"/>
    <property type="match status" value="1"/>
</dbReference>
<organism evidence="2 3">
    <name type="scientific">Sneathiella chungangensis</name>
    <dbReference type="NCBI Taxonomy" id="1418234"/>
    <lineage>
        <taxon>Bacteria</taxon>
        <taxon>Pseudomonadati</taxon>
        <taxon>Pseudomonadota</taxon>
        <taxon>Alphaproteobacteria</taxon>
        <taxon>Sneathiellales</taxon>
        <taxon>Sneathiellaceae</taxon>
        <taxon>Sneathiella</taxon>
    </lineage>
</organism>
<dbReference type="OrthoDB" id="7335270at2"/>
<evidence type="ECO:0000313" key="2">
    <source>
        <dbReference type="EMBL" id="MZR21418.1"/>
    </source>
</evidence>